<dbReference type="EMBL" id="CP054705">
    <property type="protein sequence ID" value="QQK75427.1"/>
    <property type="molecule type" value="Genomic_DNA"/>
</dbReference>
<feature type="domain" description="AB hydrolase-1" evidence="2">
    <location>
        <begin position="34"/>
        <end position="268"/>
    </location>
</feature>
<dbReference type="SUPFAM" id="SSF53474">
    <property type="entry name" value="alpha/beta-Hydrolases"/>
    <property type="match status" value="1"/>
</dbReference>
<dbReference type="RefSeq" id="WP_200128075.1">
    <property type="nucleotide sequence ID" value="NZ_CP054705.1"/>
</dbReference>
<dbReference type="InterPro" id="IPR000073">
    <property type="entry name" value="AB_hydrolase_1"/>
</dbReference>
<dbReference type="PANTHER" id="PTHR43798:SF31">
    <property type="entry name" value="AB HYDROLASE SUPERFAMILY PROTEIN YCLE"/>
    <property type="match status" value="1"/>
</dbReference>
<evidence type="ECO:0000313" key="3">
    <source>
        <dbReference type="EMBL" id="QQK75427.1"/>
    </source>
</evidence>
<dbReference type="Gene3D" id="3.40.50.1820">
    <property type="entry name" value="alpha/beta hydrolase"/>
    <property type="match status" value="1"/>
</dbReference>
<evidence type="ECO:0000313" key="4">
    <source>
        <dbReference type="Proteomes" id="UP000595823"/>
    </source>
</evidence>
<name>A0A7T6Z223_9BACI</name>
<keyword evidence="4" id="KW-1185">Reference proteome</keyword>
<dbReference type="KEGG" id="scia:HUG15_07425"/>
<reference evidence="3 4" key="1">
    <citation type="submission" date="2020-06" db="EMBL/GenBank/DDBJ databases">
        <title>Genomic analysis of Salicibibacter sp. NKC5-3.</title>
        <authorList>
            <person name="Oh Y.J."/>
        </authorList>
    </citation>
    <scope>NUCLEOTIDE SEQUENCE [LARGE SCALE GENOMIC DNA]</scope>
    <source>
        <strain evidence="3 4">NKC5-3</strain>
    </source>
</reference>
<dbReference type="GO" id="GO:0016787">
    <property type="term" value="F:hydrolase activity"/>
    <property type="evidence" value="ECO:0007669"/>
    <property type="project" value="UniProtKB-KW"/>
</dbReference>
<dbReference type="GO" id="GO:0016020">
    <property type="term" value="C:membrane"/>
    <property type="evidence" value="ECO:0007669"/>
    <property type="project" value="TreeGrafter"/>
</dbReference>
<protein>
    <submittedName>
        <fullName evidence="3">Alpha/beta hydrolase</fullName>
    </submittedName>
</protein>
<dbReference type="PANTHER" id="PTHR43798">
    <property type="entry name" value="MONOACYLGLYCEROL LIPASE"/>
    <property type="match status" value="1"/>
</dbReference>
<dbReference type="Proteomes" id="UP000595823">
    <property type="component" value="Chromosome"/>
</dbReference>
<sequence>MNNHCHDIKHHSLERRGEKIHYWLTKHHSTASTVILTHGASLDHRMFDTQVKVLHDAGYRVLTWDVRGHGLSKPLGEEFTVQIVVEDLEEIIHKHELDEIILVGHSFGGYVSQMLTFLRAGKVRAMAVIGCMDIMEVPSFGMRIAYRNMSRIFRMIPESILRKRFAEGMGITEAVQNYALNTNKQLTRDEFIEVMDVGVRAIYEDPLFGKEYFIQKPFLLTHGEKDSAERGTFVKKAPDWAKRELYCQYKVIPNAGHNANQDNPDYFNGVLLKFIENLNHNQK</sequence>
<organism evidence="3 4">
    <name type="scientific">Salicibibacter cibarius</name>
    <dbReference type="NCBI Taxonomy" id="2743000"/>
    <lineage>
        <taxon>Bacteria</taxon>
        <taxon>Bacillati</taxon>
        <taxon>Bacillota</taxon>
        <taxon>Bacilli</taxon>
        <taxon>Bacillales</taxon>
        <taxon>Bacillaceae</taxon>
        <taxon>Salicibibacter</taxon>
    </lineage>
</organism>
<keyword evidence="1 3" id="KW-0378">Hydrolase</keyword>
<evidence type="ECO:0000259" key="2">
    <source>
        <dbReference type="Pfam" id="PF12697"/>
    </source>
</evidence>
<dbReference type="AlphaFoldDB" id="A0A7T6Z223"/>
<accession>A0A7T6Z223</accession>
<dbReference type="InterPro" id="IPR029058">
    <property type="entry name" value="AB_hydrolase_fold"/>
</dbReference>
<gene>
    <name evidence="3" type="ORF">HUG15_07425</name>
</gene>
<dbReference type="InterPro" id="IPR000639">
    <property type="entry name" value="Epox_hydrolase-like"/>
</dbReference>
<dbReference type="PRINTS" id="PR00412">
    <property type="entry name" value="EPOXHYDRLASE"/>
</dbReference>
<dbReference type="Pfam" id="PF12697">
    <property type="entry name" value="Abhydrolase_6"/>
    <property type="match status" value="1"/>
</dbReference>
<evidence type="ECO:0000256" key="1">
    <source>
        <dbReference type="ARBA" id="ARBA00022801"/>
    </source>
</evidence>
<proteinExistence type="predicted"/>
<dbReference type="InterPro" id="IPR050266">
    <property type="entry name" value="AB_hydrolase_sf"/>
</dbReference>